<dbReference type="Pfam" id="PF00620">
    <property type="entry name" value="RhoGAP"/>
    <property type="match status" value="1"/>
</dbReference>
<evidence type="ECO:0000256" key="7">
    <source>
        <dbReference type="ARBA" id="ARBA00023018"/>
    </source>
</evidence>
<comment type="subunit">
    <text evidence="11">Interacts with BST2 (via cytoplasmic domain). Interacts (probably via PDZ-binding motif) with SHANK3 (via PDZ domain); the interaction takes place in dendritic spines and promotes GRIA1 exocytosis.</text>
</comment>
<evidence type="ECO:0000256" key="2">
    <source>
        <dbReference type="ARBA" id="ARBA00004279"/>
    </source>
</evidence>
<reference evidence="18" key="1">
    <citation type="submission" date="2019-03" db="UniProtKB">
        <authorList>
            <consortium name="Ensembl"/>
        </authorList>
    </citation>
    <scope>IDENTIFICATION</scope>
</reference>
<evidence type="ECO:0000256" key="12">
    <source>
        <dbReference type="ARBA" id="ARBA00070278"/>
    </source>
</evidence>
<dbReference type="GO" id="GO:0007165">
    <property type="term" value="P:signal transduction"/>
    <property type="evidence" value="ECO:0007669"/>
    <property type="project" value="InterPro"/>
</dbReference>
<evidence type="ECO:0000256" key="9">
    <source>
        <dbReference type="ARBA" id="ARBA00034106"/>
    </source>
</evidence>
<feature type="region of interest" description="Disordered" evidence="15">
    <location>
        <begin position="462"/>
        <end position="487"/>
    </location>
</feature>
<evidence type="ECO:0000259" key="17">
    <source>
        <dbReference type="PROSITE" id="PS51021"/>
    </source>
</evidence>
<evidence type="ECO:0000256" key="11">
    <source>
        <dbReference type="ARBA" id="ARBA00063387"/>
    </source>
</evidence>
<evidence type="ECO:0000313" key="18">
    <source>
        <dbReference type="Ensembl" id="ENSUMAP00000029504"/>
    </source>
</evidence>
<dbReference type="SUPFAM" id="SSF103657">
    <property type="entry name" value="BAR/IMD domain-like"/>
    <property type="match status" value="1"/>
</dbReference>
<dbReference type="SMART" id="SM00721">
    <property type="entry name" value="BAR"/>
    <property type="match status" value="1"/>
</dbReference>
<organism evidence="18">
    <name type="scientific">Ursus maritimus</name>
    <name type="common">Polar bear</name>
    <name type="synonym">Thalarctos maritimus</name>
    <dbReference type="NCBI Taxonomy" id="29073"/>
    <lineage>
        <taxon>Eukaryota</taxon>
        <taxon>Metazoa</taxon>
        <taxon>Chordata</taxon>
        <taxon>Craniata</taxon>
        <taxon>Vertebrata</taxon>
        <taxon>Euteleostomi</taxon>
        <taxon>Mammalia</taxon>
        <taxon>Eutheria</taxon>
        <taxon>Laurasiatheria</taxon>
        <taxon>Carnivora</taxon>
        <taxon>Caniformia</taxon>
        <taxon>Ursidae</taxon>
        <taxon>Ursus</taxon>
    </lineage>
</organism>
<dbReference type="OMA" id="SDWIQAS"/>
<keyword evidence="8" id="KW-0966">Cell projection</keyword>
<protein>
    <recommendedName>
        <fullName evidence="12">Rho GTPase-activating protein 44</fullName>
    </recommendedName>
    <alternativeName>
        <fullName evidence="13">Rho-type GTPase-activating protein RICH2</fullName>
    </alternativeName>
    <alternativeName>
        <fullName evidence="14">RhoGAP interacting with CIP4 homologs protein 2</fullName>
    </alternativeName>
</protein>
<dbReference type="GO" id="GO:0048786">
    <property type="term" value="C:presynaptic active zone"/>
    <property type="evidence" value="ECO:0007669"/>
    <property type="project" value="TreeGrafter"/>
</dbReference>
<dbReference type="InterPro" id="IPR027267">
    <property type="entry name" value="AH/BAR_dom_sf"/>
</dbReference>
<dbReference type="GeneTree" id="ENSGT00940000157296"/>
<feature type="compositionally biased region" description="Polar residues" evidence="15">
    <location>
        <begin position="534"/>
        <end position="544"/>
    </location>
</feature>
<dbReference type="PANTHER" id="PTHR14130:SF13">
    <property type="entry name" value="RHO GTPASE-ACTIVATING PROTEIN 44"/>
    <property type="match status" value="1"/>
</dbReference>
<evidence type="ECO:0000256" key="13">
    <source>
        <dbReference type="ARBA" id="ARBA00074989"/>
    </source>
</evidence>
<dbReference type="PROSITE" id="PS50238">
    <property type="entry name" value="RHOGAP"/>
    <property type="match status" value="1"/>
</dbReference>
<feature type="domain" description="Rho-GAP" evidence="16">
    <location>
        <begin position="250"/>
        <end position="440"/>
    </location>
</feature>
<dbReference type="PANTHER" id="PTHR14130">
    <property type="entry name" value="3BP-1 RELATED RHOGAP"/>
    <property type="match status" value="1"/>
</dbReference>
<comment type="subcellular location">
    <subcellularLocation>
        <location evidence="2">Cell projection</location>
        <location evidence="2">Dendrite</location>
    </subcellularLocation>
    <subcellularLocation>
        <location evidence="3">Cell projection</location>
        <location evidence="3">Dendritic spine</location>
    </subcellularLocation>
    <subcellularLocation>
        <location evidence="9">Presynapse</location>
    </subcellularLocation>
    <subcellularLocation>
        <location evidence="1">Recycling endosome</location>
    </subcellularLocation>
</comment>
<evidence type="ECO:0000256" key="14">
    <source>
        <dbReference type="ARBA" id="ARBA00076927"/>
    </source>
</evidence>
<gene>
    <name evidence="18" type="primary">ARHGAP44</name>
</gene>
<dbReference type="InterPro" id="IPR004148">
    <property type="entry name" value="BAR_dom"/>
</dbReference>
<keyword evidence="4" id="KW-0343">GTPase activation</keyword>
<accession>A0A452V7I2</accession>
<dbReference type="GO" id="GO:0061001">
    <property type="term" value="P:regulation of dendritic spine morphogenesis"/>
    <property type="evidence" value="ECO:0007669"/>
    <property type="project" value="Ensembl"/>
</dbReference>
<evidence type="ECO:0000259" key="16">
    <source>
        <dbReference type="PROSITE" id="PS50238"/>
    </source>
</evidence>
<dbReference type="InterPro" id="IPR000198">
    <property type="entry name" value="RhoGAP_dom"/>
</dbReference>
<dbReference type="Pfam" id="PF03114">
    <property type="entry name" value="BAR"/>
    <property type="match status" value="1"/>
</dbReference>
<dbReference type="GO" id="GO:0043197">
    <property type="term" value="C:dendritic spine"/>
    <property type="evidence" value="ECO:0007669"/>
    <property type="project" value="UniProtKB-SubCell"/>
</dbReference>
<dbReference type="GO" id="GO:0031267">
    <property type="term" value="F:small GTPase binding"/>
    <property type="evidence" value="ECO:0007669"/>
    <property type="project" value="Ensembl"/>
</dbReference>
<dbReference type="InterPro" id="IPR008936">
    <property type="entry name" value="Rho_GTPase_activation_prot"/>
</dbReference>
<dbReference type="SMART" id="SM00324">
    <property type="entry name" value="RhoGAP"/>
    <property type="match status" value="1"/>
</dbReference>
<dbReference type="SUPFAM" id="SSF48350">
    <property type="entry name" value="GTPase activation domain, GAP"/>
    <property type="match status" value="1"/>
</dbReference>
<dbReference type="Ensembl" id="ENSUMAT00000034864.1">
    <property type="protein sequence ID" value="ENSUMAP00000029504.1"/>
    <property type="gene ID" value="ENSUMAG00000021375.1"/>
</dbReference>
<evidence type="ECO:0000256" key="6">
    <source>
        <dbReference type="ARBA" id="ARBA00022753"/>
    </source>
</evidence>
<dbReference type="GO" id="GO:0099152">
    <property type="term" value="P:regulation of neurotransmitter receptor transport, endosome to postsynaptic membrane"/>
    <property type="evidence" value="ECO:0007669"/>
    <property type="project" value="Ensembl"/>
</dbReference>
<feature type="domain" description="BAR" evidence="17">
    <location>
        <begin position="14"/>
        <end position="244"/>
    </location>
</feature>
<proteinExistence type="predicted"/>
<dbReference type="Gene3D" id="1.20.1270.60">
    <property type="entry name" value="Arfaptin homology (AH) domain/BAR domain"/>
    <property type="match status" value="1"/>
</dbReference>
<dbReference type="GO" id="GO:0098978">
    <property type="term" value="C:glutamatergic synapse"/>
    <property type="evidence" value="ECO:0007669"/>
    <property type="project" value="Ensembl"/>
</dbReference>
<evidence type="ECO:0000256" key="8">
    <source>
        <dbReference type="ARBA" id="ARBA00023273"/>
    </source>
</evidence>
<dbReference type="GO" id="GO:0005096">
    <property type="term" value="F:GTPase activator activity"/>
    <property type="evidence" value="ECO:0007669"/>
    <property type="project" value="UniProtKB-KW"/>
</dbReference>
<keyword evidence="6" id="KW-0967">Endosome</keyword>
<dbReference type="AlphaFoldDB" id="A0A452V7I2"/>
<feature type="compositionally biased region" description="Basic and acidic residues" evidence="15">
    <location>
        <begin position="474"/>
        <end position="484"/>
    </location>
</feature>
<name>A0A452V7I2_URSMA</name>
<evidence type="ECO:0000256" key="15">
    <source>
        <dbReference type="SAM" id="MobiDB-lite"/>
    </source>
</evidence>
<keyword evidence="5" id="KW-0597">Phosphoprotein</keyword>
<evidence type="ECO:0000256" key="10">
    <source>
        <dbReference type="ARBA" id="ARBA00059236"/>
    </source>
</evidence>
<sequence length="544" mass="61466">NETVFLIFTNMFLNVLFRAEKTEVLSEDLLQVEKRLELVKQVSHSTHKKLTACLQGQQGAEADKRSKKLPLTTLAQCLMEGSAILGDDTLLGKMLKLCGETEDKLAQELIHFELQVERDVIEPLFLLAEVSRTHEVTLFFIRDYHSLSTWWQQTSKSSGLSSGLQPAGAKADALREEMEEAANRVEICRDQLSADMYSFVAKEIDYANYFQTLIEVQAEYHRKSLTLLQAVLPQIKAQQEAWVEKPSFGKPLEEHLMISGREIAFPIEACVTMLLECGMQEEGLFRVAPSASKLKKLKAALDCCVVDVQEYSADPHAIAGALKSYLRELPEPLMTFELYDEWIQASNIQEQDKRLQALWNACEKLPKANHNNIRYLIKFLSKLSEYQDINKMTPSNIAIVLGPNLLWPQAEGNITEMMTTVSLQIVGIIEPIIQHADWFFPGEIEFNITGNYGSPVHVNHNANYSSMPSPDMDPADRRQPEQARRPLSVATDNMMLEFYKKDGYEPVSLSQRWGARGGRDGELTPSRNAGKVARSSSGYSDLWQ</sequence>
<dbReference type="GO" id="GO:0098886">
    <property type="term" value="P:modification of dendritic spine"/>
    <property type="evidence" value="ECO:0007669"/>
    <property type="project" value="TreeGrafter"/>
</dbReference>
<dbReference type="PROSITE" id="PS51021">
    <property type="entry name" value="BAR"/>
    <property type="match status" value="1"/>
</dbReference>
<dbReference type="Gene3D" id="1.10.555.10">
    <property type="entry name" value="Rho GTPase activation protein"/>
    <property type="match status" value="1"/>
</dbReference>
<keyword evidence="7" id="KW-0770">Synapse</keyword>
<dbReference type="GO" id="GO:0098887">
    <property type="term" value="P:neurotransmitter receptor transport, endosome to postsynaptic membrane"/>
    <property type="evidence" value="ECO:0007669"/>
    <property type="project" value="TreeGrafter"/>
</dbReference>
<feature type="region of interest" description="Disordered" evidence="15">
    <location>
        <begin position="510"/>
        <end position="544"/>
    </location>
</feature>
<dbReference type="FunFam" id="1.20.1270.60:FF:000018">
    <property type="entry name" value="Rho GTPase activating protein 44"/>
    <property type="match status" value="1"/>
</dbReference>
<evidence type="ECO:0000256" key="5">
    <source>
        <dbReference type="ARBA" id="ARBA00022553"/>
    </source>
</evidence>
<evidence type="ECO:0000256" key="1">
    <source>
        <dbReference type="ARBA" id="ARBA00004172"/>
    </source>
</evidence>
<dbReference type="GO" id="GO:0050804">
    <property type="term" value="P:modulation of chemical synaptic transmission"/>
    <property type="evidence" value="ECO:0007669"/>
    <property type="project" value="Ensembl"/>
</dbReference>
<dbReference type="GO" id="GO:0032956">
    <property type="term" value="P:regulation of actin cytoskeleton organization"/>
    <property type="evidence" value="ECO:0007669"/>
    <property type="project" value="TreeGrafter"/>
</dbReference>
<dbReference type="InterPro" id="IPR047165">
    <property type="entry name" value="RHG17/44/SH3BP1-like"/>
</dbReference>
<dbReference type="GO" id="GO:0005543">
    <property type="term" value="F:phospholipid binding"/>
    <property type="evidence" value="ECO:0007669"/>
    <property type="project" value="Ensembl"/>
</dbReference>
<comment type="function">
    <text evidence="10">GTPase-activating protein (GAP) that stimulates the GTPase activity of Rho-type GTPases. Thereby, controls Rho-type GTPases cycling between their active GTP-bound and inactive GDP-bound states. Acts as a GAP at least for CDC42 and RAC1. In neurons, is involved in dendritic spine formation and synaptic plasticity in a specific RAC1-GAP activity. Limits the initiation of exploratory dendritic filopodia. Recruited to actin-patches that seed filopodia, binds specifically to plasma membrane sections that are deformed inward by acto-myosin mediated contractile forces. Acts through GAP activity on RAC1 to reduce actin polymerization necessary for filopodia formation. In association with SHANK3, promotes GRIA1 exocytosis from recycling endosomes and spine morphological changes associated to long-term potentiation.</text>
</comment>
<evidence type="ECO:0000256" key="3">
    <source>
        <dbReference type="ARBA" id="ARBA00004552"/>
    </source>
</evidence>
<dbReference type="GO" id="GO:0031256">
    <property type="term" value="C:leading edge membrane"/>
    <property type="evidence" value="ECO:0007669"/>
    <property type="project" value="Ensembl"/>
</dbReference>
<dbReference type="FunFam" id="1.10.555.10:FF:000001">
    <property type="entry name" value="Rho GTPase activating protein 44"/>
    <property type="match status" value="1"/>
</dbReference>
<evidence type="ECO:0000256" key="4">
    <source>
        <dbReference type="ARBA" id="ARBA00022468"/>
    </source>
</evidence>
<dbReference type="GO" id="GO:0035021">
    <property type="term" value="P:negative regulation of Rac protein signal transduction"/>
    <property type="evidence" value="ECO:0007669"/>
    <property type="project" value="Ensembl"/>
</dbReference>
<dbReference type="GO" id="GO:0055037">
    <property type="term" value="C:recycling endosome"/>
    <property type="evidence" value="ECO:0007669"/>
    <property type="project" value="UniProtKB-SubCell"/>
</dbReference>
<dbReference type="GO" id="GO:0014069">
    <property type="term" value="C:postsynaptic density"/>
    <property type="evidence" value="ECO:0007669"/>
    <property type="project" value="TreeGrafter"/>
</dbReference>